<sequence length="222" mass="25867">MSEEKEVKLLDNWASAFGVRTRIALAEKGVEYEYKEENLSDKSELLLKSNPVHKKIPVLIHHDKPICESLIIVQYIDEAFPSKTPILPSDPYARAIALFWADFIDKKFYQYAIRVWRLKKGEELEETKKELVENLRTLEAELGEKKYFGGEDFGFVDIAFVPFTSWFYSFQAFDLLSVEEEFPKLAAWGKRCLERKSVAKSLPEPKKVYELFTARRKELGVE</sequence>
<evidence type="ECO:0000313" key="9">
    <source>
        <dbReference type="EMBL" id="KAI0527112.1"/>
    </source>
</evidence>
<accession>A0A8T3C7M4</accession>
<dbReference type="InterPro" id="IPR045074">
    <property type="entry name" value="GST_C_Tau"/>
</dbReference>
<evidence type="ECO:0000256" key="6">
    <source>
        <dbReference type="RuleBase" id="RU003494"/>
    </source>
</evidence>
<dbReference type="CDD" id="cd03058">
    <property type="entry name" value="GST_N_Tau"/>
    <property type="match status" value="1"/>
</dbReference>
<dbReference type="FunFam" id="3.40.30.10:FF:000014">
    <property type="entry name" value="Tau class glutathione S-transferase"/>
    <property type="match status" value="1"/>
</dbReference>
<comment type="similarity">
    <text evidence="6">Belongs to the GST superfamily.</text>
</comment>
<dbReference type="InterPro" id="IPR045073">
    <property type="entry name" value="Omega/Tau-like"/>
</dbReference>
<dbReference type="GO" id="GO:0004364">
    <property type="term" value="F:glutathione transferase activity"/>
    <property type="evidence" value="ECO:0007669"/>
    <property type="project" value="UniProtKB-EC"/>
</dbReference>
<dbReference type="SFLD" id="SFLDG01152">
    <property type="entry name" value="Main.3:_Omega-_and_Tau-like"/>
    <property type="match status" value="1"/>
</dbReference>
<evidence type="ECO:0000256" key="5">
    <source>
        <dbReference type="ARBA" id="ARBA00074965"/>
    </source>
</evidence>
<feature type="domain" description="GST C-terminal" evidence="8">
    <location>
        <begin position="90"/>
        <end position="209"/>
    </location>
</feature>
<dbReference type="InterPro" id="IPR004046">
    <property type="entry name" value="GST_C"/>
</dbReference>
<keyword evidence="3" id="KW-0808">Transferase</keyword>
<dbReference type="Pfam" id="PF02798">
    <property type="entry name" value="GST_N"/>
    <property type="match status" value="1"/>
</dbReference>
<dbReference type="FunFam" id="1.20.1050.10:FF:000018">
    <property type="entry name" value="Glutathione S-transferase U20"/>
    <property type="match status" value="1"/>
</dbReference>
<dbReference type="Gene3D" id="1.20.1050.10">
    <property type="match status" value="1"/>
</dbReference>
<organism evidence="9 10">
    <name type="scientific">Dendrobium nobile</name>
    <name type="common">Orchid</name>
    <dbReference type="NCBI Taxonomy" id="94219"/>
    <lineage>
        <taxon>Eukaryota</taxon>
        <taxon>Viridiplantae</taxon>
        <taxon>Streptophyta</taxon>
        <taxon>Embryophyta</taxon>
        <taxon>Tracheophyta</taxon>
        <taxon>Spermatophyta</taxon>
        <taxon>Magnoliopsida</taxon>
        <taxon>Liliopsida</taxon>
        <taxon>Asparagales</taxon>
        <taxon>Orchidaceae</taxon>
        <taxon>Epidendroideae</taxon>
        <taxon>Malaxideae</taxon>
        <taxon>Dendrobiinae</taxon>
        <taxon>Dendrobium</taxon>
    </lineage>
</organism>
<dbReference type="PROSITE" id="PS50405">
    <property type="entry name" value="GST_CTER"/>
    <property type="match status" value="1"/>
</dbReference>
<dbReference type="Proteomes" id="UP000829196">
    <property type="component" value="Unassembled WGS sequence"/>
</dbReference>
<gene>
    <name evidence="9" type="ORF">KFK09_002710</name>
</gene>
<reference evidence="9" key="1">
    <citation type="journal article" date="2022" name="Front. Genet.">
        <title>Chromosome-Scale Assembly of the Dendrobium nobile Genome Provides Insights Into the Molecular Mechanism of the Biosynthesis of the Medicinal Active Ingredient of Dendrobium.</title>
        <authorList>
            <person name="Xu Q."/>
            <person name="Niu S.-C."/>
            <person name="Li K.-L."/>
            <person name="Zheng P.-J."/>
            <person name="Zhang X.-J."/>
            <person name="Jia Y."/>
            <person name="Liu Y."/>
            <person name="Niu Y.-X."/>
            <person name="Yu L.-H."/>
            <person name="Chen D.-F."/>
            <person name="Zhang G.-Q."/>
        </authorList>
    </citation>
    <scope>NUCLEOTIDE SEQUENCE</scope>
    <source>
        <tissue evidence="9">Leaf</tissue>
    </source>
</reference>
<evidence type="ECO:0000256" key="2">
    <source>
        <dbReference type="ARBA" id="ARBA00012452"/>
    </source>
</evidence>
<dbReference type="InterPro" id="IPR036249">
    <property type="entry name" value="Thioredoxin-like_sf"/>
</dbReference>
<dbReference type="InterPro" id="IPR036282">
    <property type="entry name" value="Glutathione-S-Trfase_C_sf"/>
</dbReference>
<dbReference type="SUPFAM" id="SSF52833">
    <property type="entry name" value="Thioredoxin-like"/>
    <property type="match status" value="1"/>
</dbReference>
<dbReference type="GO" id="GO:0006749">
    <property type="term" value="P:glutathione metabolic process"/>
    <property type="evidence" value="ECO:0007669"/>
    <property type="project" value="InterPro"/>
</dbReference>
<dbReference type="SMR" id="A0A8T3C7M4"/>
<dbReference type="Pfam" id="PF00043">
    <property type="entry name" value="GST_C"/>
    <property type="match status" value="1"/>
</dbReference>
<comment type="catalytic activity">
    <reaction evidence="4">
        <text>RX + glutathione = an S-substituted glutathione + a halide anion + H(+)</text>
        <dbReference type="Rhea" id="RHEA:16437"/>
        <dbReference type="ChEBI" id="CHEBI:15378"/>
        <dbReference type="ChEBI" id="CHEBI:16042"/>
        <dbReference type="ChEBI" id="CHEBI:17792"/>
        <dbReference type="ChEBI" id="CHEBI:57925"/>
        <dbReference type="ChEBI" id="CHEBI:90779"/>
        <dbReference type="EC" id="2.5.1.18"/>
    </reaction>
</comment>
<evidence type="ECO:0000259" key="8">
    <source>
        <dbReference type="PROSITE" id="PS50405"/>
    </source>
</evidence>
<evidence type="ECO:0000256" key="1">
    <source>
        <dbReference type="ARBA" id="ARBA00003701"/>
    </source>
</evidence>
<dbReference type="SFLD" id="SFLDS00019">
    <property type="entry name" value="Glutathione_Transferase_(cytos"/>
    <property type="match status" value="1"/>
</dbReference>
<dbReference type="PANTHER" id="PTHR11260">
    <property type="entry name" value="GLUTATHIONE S-TRANSFERASE, GST, SUPERFAMILY, GST DOMAIN CONTAINING"/>
    <property type="match status" value="1"/>
</dbReference>
<dbReference type="SFLD" id="SFLDG00358">
    <property type="entry name" value="Main_(cytGST)"/>
    <property type="match status" value="1"/>
</dbReference>
<evidence type="ECO:0000313" key="10">
    <source>
        <dbReference type="Proteomes" id="UP000829196"/>
    </source>
</evidence>
<evidence type="ECO:0000259" key="7">
    <source>
        <dbReference type="PROSITE" id="PS50404"/>
    </source>
</evidence>
<dbReference type="CDD" id="cd03185">
    <property type="entry name" value="GST_C_Tau"/>
    <property type="match status" value="1"/>
</dbReference>
<keyword evidence="10" id="KW-1185">Reference proteome</keyword>
<protein>
    <recommendedName>
        <fullName evidence="5">Probable glutathione S-transferase GSTU1</fullName>
        <ecNumber evidence="2">2.5.1.18</ecNumber>
    </recommendedName>
</protein>
<dbReference type="InterPro" id="IPR004045">
    <property type="entry name" value="Glutathione_S-Trfase_N"/>
</dbReference>
<dbReference type="OrthoDB" id="202840at2759"/>
<name>A0A8T3C7M4_DENNO</name>
<dbReference type="InterPro" id="IPR010987">
    <property type="entry name" value="Glutathione-S-Trfase_C-like"/>
</dbReference>
<dbReference type="EC" id="2.5.1.18" evidence="2"/>
<dbReference type="EMBL" id="JAGYWB010000003">
    <property type="protein sequence ID" value="KAI0527112.1"/>
    <property type="molecule type" value="Genomic_DNA"/>
</dbReference>
<evidence type="ECO:0000256" key="3">
    <source>
        <dbReference type="ARBA" id="ARBA00022679"/>
    </source>
</evidence>
<evidence type="ECO:0000256" key="4">
    <source>
        <dbReference type="ARBA" id="ARBA00047960"/>
    </source>
</evidence>
<feature type="domain" description="GST N-terminal" evidence="7">
    <location>
        <begin position="5"/>
        <end position="84"/>
    </location>
</feature>
<dbReference type="PANTHER" id="PTHR11260:SF781">
    <property type="entry name" value="GLUTATHIONE S-TRANSFERASE U19"/>
    <property type="match status" value="1"/>
</dbReference>
<dbReference type="SUPFAM" id="SSF47616">
    <property type="entry name" value="GST C-terminal domain-like"/>
    <property type="match status" value="1"/>
</dbReference>
<dbReference type="InterPro" id="IPR040079">
    <property type="entry name" value="Glutathione_S-Trfase"/>
</dbReference>
<proteinExistence type="inferred from homology"/>
<comment type="function">
    <text evidence="1">Conjugation of reduced glutathione to a wide number of exogenous and endogenous hydrophobic electrophiles.</text>
</comment>
<dbReference type="PROSITE" id="PS50404">
    <property type="entry name" value="GST_NTER"/>
    <property type="match status" value="1"/>
</dbReference>
<comment type="caution">
    <text evidence="9">The sequence shown here is derived from an EMBL/GenBank/DDBJ whole genome shotgun (WGS) entry which is preliminary data.</text>
</comment>
<dbReference type="GO" id="GO:0005737">
    <property type="term" value="C:cytoplasm"/>
    <property type="evidence" value="ECO:0007669"/>
    <property type="project" value="TreeGrafter"/>
</dbReference>
<dbReference type="AlphaFoldDB" id="A0A8T3C7M4"/>
<dbReference type="Gene3D" id="3.40.30.10">
    <property type="entry name" value="Glutaredoxin"/>
    <property type="match status" value="1"/>
</dbReference>